<dbReference type="PROSITE" id="PS50977">
    <property type="entry name" value="HTH_TETR_2"/>
    <property type="match status" value="1"/>
</dbReference>
<dbReference type="GO" id="GO:0003677">
    <property type="term" value="F:DNA binding"/>
    <property type="evidence" value="ECO:0007669"/>
    <property type="project" value="UniProtKB-UniRule"/>
</dbReference>
<protein>
    <submittedName>
        <fullName evidence="4">TetR family transcriptional regulator</fullName>
    </submittedName>
</protein>
<dbReference type="Gene3D" id="1.10.357.10">
    <property type="entry name" value="Tetracycline Repressor, domain 2"/>
    <property type="match status" value="1"/>
</dbReference>
<dbReference type="InterPro" id="IPR011075">
    <property type="entry name" value="TetR_C"/>
</dbReference>
<dbReference type="KEGG" id="nch:A0U93_15715"/>
<dbReference type="Pfam" id="PF00440">
    <property type="entry name" value="TetR_N"/>
    <property type="match status" value="1"/>
</dbReference>
<organism evidence="4 5">
    <name type="scientific">Neoasaia chiangmaiensis</name>
    <dbReference type="NCBI Taxonomy" id="320497"/>
    <lineage>
        <taxon>Bacteria</taxon>
        <taxon>Pseudomonadati</taxon>
        <taxon>Pseudomonadota</taxon>
        <taxon>Alphaproteobacteria</taxon>
        <taxon>Acetobacterales</taxon>
        <taxon>Acetobacteraceae</taxon>
        <taxon>Neoasaia</taxon>
    </lineage>
</organism>
<dbReference type="Pfam" id="PF16925">
    <property type="entry name" value="TetR_C_13"/>
    <property type="match status" value="1"/>
</dbReference>
<dbReference type="PANTHER" id="PTHR47506">
    <property type="entry name" value="TRANSCRIPTIONAL REGULATORY PROTEIN"/>
    <property type="match status" value="1"/>
</dbReference>
<accession>A0A1U9KTF2</accession>
<evidence type="ECO:0000313" key="4">
    <source>
        <dbReference type="EMBL" id="AQS89126.1"/>
    </source>
</evidence>
<keyword evidence="1" id="KW-0805">Transcription regulation</keyword>
<evidence type="ECO:0000313" key="5">
    <source>
        <dbReference type="Proteomes" id="UP000188604"/>
    </source>
</evidence>
<dbReference type="STRING" id="320497.A0U93_15715"/>
<gene>
    <name evidence="4" type="ORF">A0U93_15715</name>
</gene>
<keyword evidence="3" id="KW-0804">Transcription</keyword>
<dbReference type="Proteomes" id="UP000188604">
    <property type="component" value="Chromosome"/>
</dbReference>
<dbReference type="OrthoDB" id="9811084at2"/>
<evidence type="ECO:0000256" key="3">
    <source>
        <dbReference type="ARBA" id="ARBA00023163"/>
    </source>
</evidence>
<dbReference type="SUPFAM" id="SSF46689">
    <property type="entry name" value="Homeodomain-like"/>
    <property type="match status" value="1"/>
</dbReference>
<keyword evidence="2" id="KW-0238">DNA-binding</keyword>
<evidence type="ECO:0000256" key="2">
    <source>
        <dbReference type="ARBA" id="ARBA00023125"/>
    </source>
</evidence>
<dbReference type="InterPro" id="IPR009057">
    <property type="entry name" value="Homeodomain-like_sf"/>
</dbReference>
<reference evidence="4 5" key="1">
    <citation type="submission" date="2016-03" db="EMBL/GenBank/DDBJ databases">
        <title>Acetic acid bacteria sequencing.</title>
        <authorList>
            <person name="Brandt J."/>
            <person name="Jakob F."/>
            <person name="Vogel R.F."/>
        </authorList>
    </citation>
    <scope>NUCLEOTIDE SEQUENCE [LARGE SCALE GENOMIC DNA]</scope>
    <source>
        <strain evidence="4 5">NBRC 101099</strain>
    </source>
</reference>
<sequence>MGLQATTPRRGPKPRPETRLNLIRAGGKLLHESGYAATGIKDIVDAANVPKGSFYNHFASKEEFGREVVDAYFGNNLAELRSVLTDPDVAPMVRLQNYFDERIRGFETSGYVRGCMLGNLSLEVADQSAIIRSCLSGHFKTWGGLFEQCIADAQHQKAILNDAPPAQLAQFLLNGWEGAILRMRVEKSDAPLKNFVQTVFEFILK</sequence>
<dbReference type="AlphaFoldDB" id="A0A1U9KTF2"/>
<dbReference type="PANTHER" id="PTHR47506:SF6">
    <property type="entry name" value="HTH-TYPE TRANSCRIPTIONAL REPRESSOR NEMR"/>
    <property type="match status" value="1"/>
</dbReference>
<dbReference type="InterPro" id="IPR036271">
    <property type="entry name" value="Tet_transcr_reg_TetR-rel_C_sf"/>
</dbReference>
<proteinExistence type="predicted"/>
<dbReference type="RefSeq" id="WP_077808184.1">
    <property type="nucleotide sequence ID" value="NZ_BJXS01000011.1"/>
</dbReference>
<dbReference type="SUPFAM" id="SSF48498">
    <property type="entry name" value="Tetracyclin repressor-like, C-terminal domain"/>
    <property type="match status" value="1"/>
</dbReference>
<evidence type="ECO:0000256" key="1">
    <source>
        <dbReference type="ARBA" id="ARBA00023015"/>
    </source>
</evidence>
<dbReference type="PRINTS" id="PR00455">
    <property type="entry name" value="HTHTETR"/>
</dbReference>
<keyword evidence="5" id="KW-1185">Reference proteome</keyword>
<dbReference type="InterPro" id="IPR001647">
    <property type="entry name" value="HTH_TetR"/>
</dbReference>
<name>A0A1U9KTF2_9PROT</name>
<dbReference type="EMBL" id="CP014691">
    <property type="protein sequence ID" value="AQS89126.1"/>
    <property type="molecule type" value="Genomic_DNA"/>
</dbReference>